<reference evidence="2 3" key="1">
    <citation type="journal article" date="2015" name="Microbes Environ.">
        <title>Distribution and evolution of nitrogen fixation genes in the phylum bacteroidetes.</title>
        <authorList>
            <person name="Inoue J."/>
            <person name="Oshima K."/>
            <person name="Suda W."/>
            <person name="Sakamoto M."/>
            <person name="Iino T."/>
            <person name="Noda S."/>
            <person name="Hongoh Y."/>
            <person name="Hattori M."/>
            <person name="Ohkuma M."/>
        </authorList>
    </citation>
    <scope>NUCLEOTIDE SEQUENCE [LARGE SCALE GENOMIC DNA]</scope>
    <source>
        <strain evidence="2 3">JCM 15093</strain>
    </source>
</reference>
<organism evidence="2 3">
    <name type="scientific">Bacteroides graminisolvens DSM 19988 = JCM 15093</name>
    <dbReference type="NCBI Taxonomy" id="1121097"/>
    <lineage>
        <taxon>Bacteria</taxon>
        <taxon>Pseudomonadati</taxon>
        <taxon>Bacteroidota</taxon>
        <taxon>Bacteroidia</taxon>
        <taxon>Bacteroidales</taxon>
        <taxon>Bacteroidaceae</taxon>
        <taxon>Bacteroides</taxon>
    </lineage>
</organism>
<evidence type="ECO:0000256" key="1">
    <source>
        <dbReference type="SAM" id="MobiDB-lite"/>
    </source>
</evidence>
<dbReference type="Proteomes" id="UP000027601">
    <property type="component" value="Unassembled WGS sequence"/>
</dbReference>
<comment type="caution">
    <text evidence="2">The sequence shown here is derived from an EMBL/GenBank/DDBJ whole genome shotgun (WGS) entry which is preliminary data.</text>
</comment>
<feature type="compositionally biased region" description="Basic and acidic residues" evidence="1">
    <location>
        <begin position="47"/>
        <end position="56"/>
    </location>
</feature>
<proteinExistence type="predicted"/>
<evidence type="ECO:0000313" key="2">
    <source>
        <dbReference type="EMBL" id="GAK38160.1"/>
    </source>
</evidence>
<protein>
    <submittedName>
        <fullName evidence="2">Uncharacterized protein</fullName>
    </submittedName>
</protein>
<name>A0A069D721_9BACE</name>
<sequence>MKGGKSANDYLNTSTNILVANPGGRAGTSFHENFGHGRSLATGRGDANQHPDAIRL</sequence>
<feature type="region of interest" description="Disordered" evidence="1">
    <location>
        <begin position="29"/>
        <end position="56"/>
    </location>
</feature>
<evidence type="ECO:0000313" key="3">
    <source>
        <dbReference type="Proteomes" id="UP000027601"/>
    </source>
</evidence>
<dbReference type="EMBL" id="BAJS01000040">
    <property type="protein sequence ID" value="GAK38160.1"/>
    <property type="molecule type" value="Genomic_DNA"/>
</dbReference>
<gene>
    <name evidence="2" type="ORF">JCM15093_3475</name>
</gene>
<accession>A0A069D721</accession>
<dbReference type="AlphaFoldDB" id="A0A069D721"/>
<keyword evidence="3" id="KW-1185">Reference proteome</keyword>